<gene>
    <name evidence="9" type="ORF">METZ01_LOCUS73192</name>
</gene>
<evidence type="ECO:0000313" key="9">
    <source>
        <dbReference type="EMBL" id="SVA20338.1"/>
    </source>
</evidence>
<dbReference type="Gene3D" id="2.30.130.10">
    <property type="entry name" value="PUA domain"/>
    <property type="match status" value="1"/>
</dbReference>
<dbReference type="InterPro" id="IPR036974">
    <property type="entry name" value="PUA_sf"/>
</dbReference>
<dbReference type="AlphaFoldDB" id="A0A381TY01"/>
<keyword evidence="3" id="KW-0641">Proline biosynthesis</keyword>
<keyword evidence="7" id="KW-0067">ATP-binding</keyword>
<keyword evidence="2" id="KW-0028">Amino-acid biosynthesis</keyword>
<accession>A0A381TY01</accession>
<dbReference type="Pfam" id="PF01472">
    <property type="entry name" value="PUA"/>
    <property type="match status" value="1"/>
</dbReference>
<dbReference type="InterPro" id="IPR011529">
    <property type="entry name" value="Glu_5kinase"/>
</dbReference>
<dbReference type="GO" id="GO:0003723">
    <property type="term" value="F:RNA binding"/>
    <property type="evidence" value="ECO:0007669"/>
    <property type="project" value="InterPro"/>
</dbReference>
<dbReference type="InterPro" id="IPR005715">
    <property type="entry name" value="Glu_5kinase/COase_Synthase"/>
</dbReference>
<dbReference type="Pfam" id="PF00696">
    <property type="entry name" value="AA_kinase"/>
    <property type="match status" value="1"/>
</dbReference>
<dbReference type="Gene3D" id="3.40.1160.10">
    <property type="entry name" value="Acetylglutamate kinase-like"/>
    <property type="match status" value="2"/>
</dbReference>
<dbReference type="PIRSF" id="PIRSF000729">
    <property type="entry name" value="GK"/>
    <property type="match status" value="1"/>
</dbReference>
<dbReference type="GO" id="GO:0005829">
    <property type="term" value="C:cytosol"/>
    <property type="evidence" value="ECO:0007669"/>
    <property type="project" value="TreeGrafter"/>
</dbReference>
<keyword evidence="6" id="KW-0418">Kinase</keyword>
<keyword evidence="5" id="KW-0547">Nucleotide-binding</keyword>
<sequence length="378" mass="40629">MGSKENYKYRRIIVKAGTNILTGGQDELDDSFIDNLVSQISDLASSGREMLLVTSGAVAAGRGVMRNLSKSSVLPDRQVLAAVGQGRLMHLYEQAFASHGIPTAQALLSRRDVNDRLGYLNLRNTLLSLLNNGVVPVINENDVVAVEELEGEVFGDNDTLSALVANLIDADLLVILGSVEGMYTKDPNIFADAELISVVEKIDDKLNEYAGPSSDLRGRGGMVTKIEAARLATASGVDVVIADGTADSVVYRLSNGEKIGTLFKTSVSKLESRKRWMLSGVSNKGNIRVDKGAVSALRSSKTSLLPAGVLSCFGRFERGDIVYIKDEGGNNIAAGISNYGSSDLLKIQSLNSDLIEEVLGHYYGDEVIHRDNMVMLND</sequence>
<dbReference type="InterPro" id="IPR001057">
    <property type="entry name" value="Glu/AcGlu_kinase"/>
</dbReference>
<dbReference type="InterPro" id="IPR015947">
    <property type="entry name" value="PUA-like_sf"/>
</dbReference>
<dbReference type="SUPFAM" id="SSF53633">
    <property type="entry name" value="Carbamate kinase-like"/>
    <property type="match status" value="1"/>
</dbReference>
<evidence type="ECO:0000256" key="7">
    <source>
        <dbReference type="ARBA" id="ARBA00022840"/>
    </source>
</evidence>
<dbReference type="PANTHER" id="PTHR43654">
    <property type="entry name" value="GLUTAMATE 5-KINASE"/>
    <property type="match status" value="1"/>
</dbReference>
<evidence type="ECO:0000256" key="3">
    <source>
        <dbReference type="ARBA" id="ARBA00022650"/>
    </source>
</evidence>
<proteinExistence type="inferred from homology"/>
<dbReference type="PANTHER" id="PTHR43654:SF1">
    <property type="entry name" value="ISOPENTENYL PHOSPHATE KINASE"/>
    <property type="match status" value="1"/>
</dbReference>
<dbReference type="HAMAP" id="MF_00456">
    <property type="entry name" value="ProB"/>
    <property type="match status" value="1"/>
</dbReference>
<evidence type="ECO:0000256" key="2">
    <source>
        <dbReference type="ARBA" id="ARBA00022605"/>
    </source>
</evidence>
<reference evidence="9" key="1">
    <citation type="submission" date="2018-05" db="EMBL/GenBank/DDBJ databases">
        <authorList>
            <person name="Lanie J.A."/>
            <person name="Ng W.-L."/>
            <person name="Kazmierczak K.M."/>
            <person name="Andrzejewski T.M."/>
            <person name="Davidsen T.M."/>
            <person name="Wayne K.J."/>
            <person name="Tettelin H."/>
            <person name="Glass J.I."/>
            <person name="Rusch D."/>
            <person name="Podicherti R."/>
            <person name="Tsui H.-C.T."/>
            <person name="Winkler M.E."/>
        </authorList>
    </citation>
    <scope>NUCLEOTIDE SEQUENCE</scope>
</reference>
<dbReference type="GO" id="GO:0008652">
    <property type="term" value="P:amino acid biosynthetic process"/>
    <property type="evidence" value="ECO:0007669"/>
    <property type="project" value="UniProtKB-KW"/>
</dbReference>
<dbReference type="InterPro" id="IPR041739">
    <property type="entry name" value="G5K_ProB"/>
</dbReference>
<dbReference type="GO" id="GO:0005524">
    <property type="term" value="F:ATP binding"/>
    <property type="evidence" value="ECO:0007669"/>
    <property type="project" value="UniProtKB-KW"/>
</dbReference>
<dbReference type="PROSITE" id="PS50890">
    <property type="entry name" value="PUA"/>
    <property type="match status" value="1"/>
</dbReference>
<dbReference type="SMART" id="SM00359">
    <property type="entry name" value="PUA"/>
    <property type="match status" value="1"/>
</dbReference>
<dbReference type="SUPFAM" id="SSF88697">
    <property type="entry name" value="PUA domain-like"/>
    <property type="match status" value="1"/>
</dbReference>
<dbReference type="NCBIfam" id="TIGR01027">
    <property type="entry name" value="proB"/>
    <property type="match status" value="1"/>
</dbReference>
<keyword evidence="4" id="KW-0808">Transferase</keyword>
<keyword evidence="1" id="KW-0963">Cytoplasm</keyword>
<dbReference type="InterPro" id="IPR001048">
    <property type="entry name" value="Asp/Glu/Uridylate_kinase"/>
</dbReference>
<dbReference type="InterPro" id="IPR036393">
    <property type="entry name" value="AceGlu_kinase-like_sf"/>
</dbReference>
<dbReference type="PRINTS" id="PR00474">
    <property type="entry name" value="GLU5KINASE"/>
</dbReference>
<evidence type="ECO:0000259" key="8">
    <source>
        <dbReference type="SMART" id="SM00359"/>
    </source>
</evidence>
<dbReference type="EMBL" id="UINC01005286">
    <property type="protein sequence ID" value="SVA20338.1"/>
    <property type="molecule type" value="Genomic_DNA"/>
</dbReference>
<evidence type="ECO:0000256" key="4">
    <source>
        <dbReference type="ARBA" id="ARBA00022679"/>
    </source>
</evidence>
<organism evidence="9">
    <name type="scientific">marine metagenome</name>
    <dbReference type="NCBI Taxonomy" id="408172"/>
    <lineage>
        <taxon>unclassified sequences</taxon>
        <taxon>metagenomes</taxon>
        <taxon>ecological metagenomes</taxon>
    </lineage>
</organism>
<dbReference type="PROSITE" id="PS00902">
    <property type="entry name" value="GLUTAMATE_5_KINASE"/>
    <property type="match status" value="1"/>
</dbReference>
<evidence type="ECO:0000256" key="5">
    <source>
        <dbReference type="ARBA" id="ARBA00022741"/>
    </source>
</evidence>
<dbReference type="FunFam" id="3.40.1160.10:FF:000018">
    <property type="entry name" value="Glutamate 5-kinase"/>
    <property type="match status" value="1"/>
</dbReference>
<dbReference type="InterPro" id="IPR019797">
    <property type="entry name" value="Glutamate_5-kinase_CS"/>
</dbReference>
<protein>
    <recommendedName>
        <fullName evidence="8">PUA domain-containing protein</fullName>
    </recommendedName>
</protein>
<evidence type="ECO:0000256" key="1">
    <source>
        <dbReference type="ARBA" id="ARBA00022490"/>
    </source>
</evidence>
<dbReference type="InterPro" id="IPR002478">
    <property type="entry name" value="PUA"/>
</dbReference>
<dbReference type="CDD" id="cd21157">
    <property type="entry name" value="PUA_G5K"/>
    <property type="match status" value="1"/>
</dbReference>
<dbReference type="GO" id="GO:0004349">
    <property type="term" value="F:glutamate 5-kinase activity"/>
    <property type="evidence" value="ECO:0007669"/>
    <property type="project" value="InterPro"/>
</dbReference>
<feature type="domain" description="PUA" evidence="8">
    <location>
        <begin position="285"/>
        <end position="368"/>
    </location>
</feature>
<evidence type="ECO:0000256" key="6">
    <source>
        <dbReference type="ARBA" id="ARBA00022777"/>
    </source>
</evidence>
<name>A0A381TY01_9ZZZZ</name>
<dbReference type="CDD" id="cd04242">
    <property type="entry name" value="AAK_G5K_ProB"/>
    <property type="match status" value="1"/>
</dbReference>